<dbReference type="EMBL" id="BAABUK010000013">
    <property type="protein sequence ID" value="GAA5812606.1"/>
    <property type="molecule type" value="Genomic_DNA"/>
</dbReference>
<reference evidence="2 3" key="1">
    <citation type="submission" date="2024-04" db="EMBL/GenBank/DDBJ databases">
        <title>genome sequences of Mucor flavus KT1a and Helicostylum pulchrum KT1b strains isolated from the surface of a dry-aged beef.</title>
        <authorList>
            <person name="Toyotome T."/>
            <person name="Hosono M."/>
            <person name="Torimaru M."/>
            <person name="Fukuda K."/>
            <person name="Mikami N."/>
        </authorList>
    </citation>
    <scope>NUCLEOTIDE SEQUENCE [LARGE SCALE GENOMIC DNA]</scope>
    <source>
        <strain evidence="2 3">KT1a</strain>
    </source>
</reference>
<protein>
    <submittedName>
        <fullName evidence="2">Uncharacterized protein</fullName>
    </submittedName>
</protein>
<dbReference type="InterPro" id="IPR038885">
    <property type="entry name" value="PLB1"/>
</dbReference>
<comment type="caution">
    <text evidence="2">The sequence shown here is derived from an EMBL/GenBank/DDBJ whole genome shotgun (WGS) entry which is preliminary data.</text>
</comment>
<proteinExistence type="predicted"/>
<gene>
    <name evidence="2" type="ORF">MFLAVUS_006063</name>
</gene>
<evidence type="ECO:0000256" key="1">
    <source>
        <dbReference type="SAM" id="SignalP"/>
    </source>
</evidence>
<dbReference type="PANTHER" id="PTHR21325:SF31">
    <property type="entry name" value="GH22081P-RELATED"/>
    <property type="match status" value="1"/>
</dbReference>
<dbReference type="Proteomes" id="UP001473302">
    <property type="component" value="Unassembled WGS sequence"/>
</dbReference>
<feature type="chain" id="PRO_5046815730" evidence="1">
    <location>
        <begin position="21"/>
        <end position="354"/>
    </location>
</feature>
<dbReference type="SUPFAM" id="SSF52266">
    <property type="entry name" value="SGNH hydrolase"/>
    <property type="match status" value="1"/>
</dbReference>
<keyword evidence="1" id="KW-0732">Signal</keyword>
<feature type="signal peptide" evidence="1">
    <location>
        <begin position="1"/>
        <end position="20"/>
    </location>
</feature>
<dbReference type="Pfam" id="PF00657">
    <property type="entry name" value="Lipase_GDSL"/>
    <property type="match status" value="1"/>
</dbReference>
<dbReference type="Gene3D" id="3.40.50.1110">
    <property type="entry name" value="SGNH hydrolase"/>
    <property type="match status" value="1"/>
</dbReference>
<organism evidence="2 3">
    <name type="scientific">Mucor flavus</name>
    <dbReference type="NCBI Taxonomy" id="439312"/>
    <lineage>
        <taxon>Eukaryota</taxon>
        <taxon>Fungi</taxon>
        <taxon>Fungi incertae sedis</taxon>
        <taxon>Mucoromycota</taxon>
        <taxon>Mucoromycotina</taxon>
        <taxon>Mucoromycetes</taxon>
        <taxon>Mucorales</taxon>
        <taxon>Mucorineae</taxon>
        <taxon>Mucoraceae</taxon>
        <taxon>Mucor</taxon>
    </lineage>
</organism>
<dbReference type="PANTHER" id="PTHR21325">
    <property type="entry name" value="PHOSPHOLIPASE B, PLB1"/>
    <property type="match status" value="1"/>
</dbReference>
<name>A0ABP9Z0F5_9FUNG</name>
<dbReference type="InterPro" id="IPR001087">
    <property type="entry name" value="GDSL"/>
</dbReference>
<keyword evidence="3" id="KW-1185">Reference proteome</keyword>
<accession>A0ABP9Z0F5</accession>
<evidence type="ECO:0000313" key="3">
    <source>
        <dbReference type="Proteomes" id="UP001473302"/>
    </source>
</evidence>
<sequence>MIKFVGLLLLSLVAFSPTEAGVNVTEISHCPTLSPRTPPTSIHDLRADDIKVIGALGDSITAGFGIMGLNTSLPLIAAVPAALKEYRGRSYSAGGDIGAFTIPNYIKHYQTNLTGYSIGSHLPERCGDLPNKDELNAAQSGAIARNLDHQLDYLLERIKFVEGVDYENDWKMINIQIGSNDMCSACNSSYINDTTPEVFGSYVEAAVERIRNGIPKVLVNLVGTFNVSEVFPLREGQSYCLPAKDTGDPLCPCATAPGGLEKMGNLNIGNLPKVNKTDNFTVVYQQSNINIAGFPIDFFSNIDCFHPGLKGHQWISKILWNQFFVPQSLKPTVFNFHENETIYCPVDSDRIATN</sequence>
<dbReference type="InterPro" id="IPR036514">
    <property type="entry name" value="SGNH_hydro_sf"/>
</dbReference>
<evidence type="ECO:0000313" key="2">
    <source>
        <dbReference type="EMBL" id="GAA5812606.1"/>
    </source>
</evidence>